<keyword evidence="3 4" id="KW-0326">Glycosidase</keyword>
<dbReference type="InterPro" id="IPR048395">
    <property type="entry name" value="Glyco_hydro_31_C"/>
</dbReference>
<organism evidence="8 9">
    <name type="scientific">Candidula unifasciata</name>
    <dbReference type="NCBI Taxonomy" id="100452"/>
    <lineage>
        <taxon>Eukaryota</taxon>
        <taxon>Metazoa</taxon>
        <taxon>Spiralia</taxon>
        <taxon>Lophotrochozoa</taxon>
        <taxon>Mollusca</taxon>
        <taxon>Gastropoda</taxon>
        <taxon>Heterobranchia</taxon>
        <taxon>Euthyneura</taxon>
        <taxon>Panpulmonata</taxon>
        <taxon>Eupulmonata</taxon>
        <taxon>Stylommatophora</taxon>
        <taxon>Helicina</taxon>
        <taxon>Helicoidea</taxon>
        <taxon>Geomitridae</taxon>
        <taxon>Candidula</taxon>
    </lineage>
</organism>
<comment type="caution">
    <text evidence="8">The sequence shown here is derived from an EMBL/GenBank/DDBJ whole genome shotgun (WGS) entry which is preliminary data.</text>
</comment>
<dbReference type="EMBL" id="CAJHNH020000805">
    <property type="protein sequence ID" value="CAG5119967.1"/>
    <property type="molecule type" value="Genomic_DNA"/>
</dbReference>
<dbReference type="SUPFAM" id="SSF51445">
    <property type="entry name" value="(Trans)glycosidases"/>
    <property type="match status" value="1"/>
</dbReference>
<accession>A0A8S3YRS5</accession>
<dbReference type="PANTHER" id="PTHR43053">
    <property type="entry name" value="GLYCOSIDASE FAMILY 31"/>
    <property type="match status" value="1"/>
</dbReference>
<dbReference type="InterPro" id="IPR050985">
    <property type="entry name" value="Alpha-glycosidase_related"/>
</dbReference>
<gene>
    <name evidence="8" type="ORF">CUNI_LOCUS5525</name>
</gene>
<feature type="transmembrane region" description="Helical" evidence="5">
    <location>
        <begin position="514"/>
        <end position="532"/>
    </location>
</feature>
<feature type="transmembrane region" description="Helical" evidence="5">
    <location>
        <begin position="442"/>
        <end position="462"/>
    </location>
</feature>
<feature type="transmembrane region" description="Helical" evidence="5">
    <location>
        <begin position="474"/>
        <end position="494"/>
    </location>
</feature>
<dbReference type="SUPFAM" id="SSF51011">
    <property type="entry name" value="Glycosyl hydrolase domain"/>
    <property type="match status" value="1"/>
</dbReference>
<dbReference type="OrthoDB" id="10070917at2759"/>
<keyword evidence="5" id="KW-0472">Membrane</keyword>
<proteinExistence type="inferred from homology"/>
<reference evidence="8" key="1">
    <citation type="submission" date="2021-04" db="EMBL/GenBank/DDBJ databases">
        <authorList>
            <consortium name="Molecular Ecology Group"/>
        </authorList>
    </citation>
    <scope>NUCLEOTIDE SEQUENCE</scope>
</reference>
<evidence type="ECO:0000256" key="4">
    <source>
        <dbReference type="RuleBase" id="RU361185"/>
    </source>
</evidence>
<evidence type="ECO:0000313" key="8">
    <source>
        <dbReference type="EMBL" id="CAG5119967.1"/>
    </source>
</evidence>
<name>A0A8S3YRS5_9EUPU</name>
<dbReference type="InterPro" id="IPR013780">
    <property type="entry name" value="Glyco_hydro_b"/>
</dbReference>
<feature type="domain" description="Glycosyl hydrolase family 31 C-terminal" evidence="7">
    <location>
        <begin position="566"/>
        <end position="655"/>
    </location>
</feature>
<evidence type="ECO:0000313" key="9">
    <source>
        <dbReference type="Proteomes" id="UP000678393"/>
    </source>
</evidence>
<dbReference type="PANTHER" id="PTHR43053:SF4">
    <property type="entry name" value="MYOGENESIS-REGULATING GLYCOSIDASE"/>
    <property type="match status" value="1"/>
</dbReference>
<evidence type="ECO:0000259" key="6">
    <source>
        <dbReference type="Pfam" id="PF01055"/>
    </source>
</evidence>
<keyword evidence="2 4" id="KW-0378">Hydrolase</keyword>
<dbReference type="AlphaFoldDB" id="A0A8S3YRS5"/>
<keyword evidence="5" id="KW-0812">Transmembrane</keyword>
<feature type="non-terminal residue" evidence="8">
    <location>
        <position position="1"/>
    </location>
</feature>
<dbReference type="InterPro" id="IPR017853">
    <property type="entry name" value="GH"/>
</dbReference>
<dbReference type="Gene3D" id="3.20.20.80">
    <property type="entry name" value="Glycosidases"/>
    <property type="match status" value="1"/>
</dbReference>
<feature type="domain" description="Glycoside hydrolase family 31 TIM barrel" evidence="6">
    <location>
        <begin position="469"/>
        <end position="558"/>
    </location>
</feature>
<dbReference type="Gene3D" id="2.60.40.1180">
    <property type="entry name" value="Golgi alpha-mannosidase II"/>
    <property type="match status" value="1"/>
</dbReference>
<protein>
    <submittedName>
        <fullName evidence="8">Uncharacterized protein</fullName>
    </submittedName>
</protein>
<feature type="transmembrane region" description="Helical" evidence="5">
    <location>
        <begin position="17"/>
        <end position="36"/>
    </location>
</feature>
<dbReference type="Pfam" id="PF21365">
    <property type="entry name" value="Glyco_hydro_31_3rd"/>
    <property type="match status" value="1"/>
</dbReference>
<dbReference type="Proteomes" id="UP000678393">
    <property type="component" value="Unassembled WGS sequence"/>
</dbReference>
<evidence type="ECO:0000256" key="3">
    <source>
        <dbReference type="ARBA" id="ARBA00023295"/>
    </source>
</evidence>
<comment type="similarity">
    <text evidence="1 4">Belongs to the glycosyl hydrolase 31 family.</text>
</comment>
<dbReference type="GO" id="GO:0004553">
    <property type="term" value="F:hydrolase activity, hydrolyzing O-glycosyl compounds"/>
    <property type="evidence" value="ECO:0007669"/>
    <property type="project" value="InterPro"/>
</dbReference>
<evidence type="ECO:0000256" key="1">
    <source>
        <dbReference type="ARBA" id="ARBA00007806"/>
    </source>
</evidence>
<dbReference type="InterPro" id="IPR000322">
    <property type="entry name" value="Glyco_hydro_31_TIM"/>
</dbReference>
<dbReference type="GO" id="GO:0005975">
    <property type="term" value="P:carbohydrate metabolic process"/>
    <property type="evidence" value="ECO:0007669"/>
    <property type="project" value="InterPro"/>
</dbReference>
<evidence type="ECO:0000256" key="2">
    <source>
        <dbReference type="ARBA" id="ARBA00022801"/>
    </source>
</evidence>
<evidence type="ECO:0000256" key="5">
    <source>
        <dbReference type="SAM" id="Phobius"/>
    </source>
</evidence>
<sequence length="657" mass="76919">AVQAQESKRRKRRIMKIAVYFMFGVIALGVFAIWLFHKDTVESLRFGSAFIFTVKLRSLEIKNENGDSVLYGDMGRQLLATAYDHCWDDKFESFEESCLHWRDMARFRVTRDDNSTSSCYTIEWEGIEKDFQAEDCFYLQRYNWYGYLLNTTPPWPISGVYLDGFDYYAEYPEEQTENLVPVWFGSQGVSIFVNSSFPFTIAWNISDKRQFCLTSKLAARYKHENLTLLRYTVCQGKSLKDVYNVSRQHREDLDTDFTFKQKHKHLLLPQPIHALSTKLDLPELLNQMQRNESSCSLIQLYDEWEGEFGNLDVESTMVDSIQTLLTEASHHNCYPILPISTFFSYKSQHFREGVNNSYFVRDRQYLVTRMVKWRGQEGAVLDVTNPDAERWFLDLIRGLIKQLNIKALKLLTLSVPPDSKYFDRNMTHLDYTRIFYRDMASLNMSLVLELATGFIPLPVYTPIRMMFYGENESFCLNTSIPYSLIMGMSGFPLLIADADRMALNSTTEKMFIRWLQMAIFFPVLEIPSIHLLKKKEMQDKLRELLNLRNRELLPYLTTVWEKEPELPIIRPLWWIAPNDPKAQVIDDQFLVGNNLLVAPVLCENRGLRKNDLRHIYLPEGRWEGCGMAPIEGPQTIDVNTEDTNVIPYFWRKDEIHG</sequence>
<keyword evidence="9" id="KW-1185">Reference proteome</keyword>
<dbReference type="Pfam" id="PF01055">
    <property type="entry name" value="Glyco_hydro_31_2nd"/>
    <property type="match status" value="1"/>
</dbReference>
<evidence type="ECO:0000259" key="7">
    <source>
        <dbReference type="Pfam" id="PF21365"/>
    </source>
</evidence>
<keyword evidence="5" id="KW-1133">Transmembrane helix</keyword>